<proteinExistence type="predicted"/>
<evidence type="ECO:0000313" key="2">
    <source>
        <dbReference type="EMBL" id="ALG11635.1"/>
    </source>
</evidence>
<dbReference type="Proteomes" id="UP000063699">
    <property type="component" value="Chromosome"/>
</dbReference>
<sequence>MRWSQLAETLCVPQPISSPRPRIMIGGGGERKTLRLVARYADECNLFFQLGLDEIRRKLDVLRVHCEAVGRDCGTVGRTTAGAGESLSGAGLDAFTTQMSQYAKIGVDTVILVPRRAYARPSGCGSTSAPPPSAHRPQLARPLRPLSRGHGSVR</sequence>
<organism evidence="2 3">
    <name type="scientific">Kibdelosporangium phytohabitans</name>
    <dbReference type="NCBI Taxonomy" id="860235"/>
    <lineage>
        <taxon>Bacteria</taxon>
        <taxon>Bacillati</taxon>
        <taxon>Actinomycetota</taxon>
        <taxon>Actinomycetes</taxon>
        <taxon>Pseudonocardiales</taxon>
        <taxon>Pseudonocardiaceae</taxon>
        <taxon>Kibdelosporangium</taxon>
    </lineage>
</organism>
<dbReference type="AlphaFoldDB" id="A0A0N9I0H0"/>
<evidence type="ECO:0000313" key="3">
    <source>
        <dbReference type="Proteomes" id="UP000063699"/>
    </source>
</evidence>
<evidence type="ECO:0000256" key="1">
    <source>
        <dbReference type="SAM" id="MobiDB-lite"/>
    </source>
</evidence>
<evidence type="ECO:0008006" key="4">
    <source>
        <dbReference type="Google" id="ProtNLM"/>
    </source>
</evidence>
<protein>
    <recommendedName>
        <fullName evidence="4">Luciferase-like domain-containing protein</fullName>
    </recommendedName>
</protein>
<reference evidence="2 3" key="1">
    <citation type="submission" date="2015-07" db="EMBL/GenBank/DDBJ databases">
        <title>Genome sequencing of Kibdelosporangium phytohabitans.</title>
        <authorList>
            <person name="Qin S."/>
            <person name="Xing K."/>
        </authorList>
    </citation>
    <scope>NUCLEOTIDE SEQUENCE [LARGE SCALE GENOMIC DNA]</scope>
    <source>
        <strain evidence="2 3">KLBMP1111</strain>
    </source>
</reference>
<feature type="region of interest" description="Disordered" evidence="1">
    <location>
        <begin position="121"/>
        <end position="154"/>
    </location>
</feature>
<dbReference type="InterPro" id="IPR036661">
    <property type="entry name" value="Luciferase-like_sf"/>
</dbReference>
<gene>
    <name evidence="2" type="ORF">AOZ06_36460</name>
</gene>
<name>A0A0N9I0H0_9PSEU</name>
<dbReference type="Gene3D" id="3.20.20.30">
    <property type="entry name" value="Luciferase-like domain"/>
    <property type="match status" value="1"/>
</dbReference>
<dbReference type="EMBL" id="CP012752">
    <property type="protein sequence ID" value="ALG11635.1"/>
    <property type="molecule type" value="Genomic_DNA"/>
</dbReference>
<accession>A0A0N9I0H0</accession>
<dbReference type="KEGG" id="kphy:AOZ06_36460"/>
<dbReference type="GO" id="GO:0016705">
    <property type="term" value="F:oxidoreductase activity, acting on paired donors, with incorporation or reduction of molecular oxygen"/>
    <property type="evidence" value="ECO:0007669"/>
    <property type="project" value="InterPro"/>
</dbReference>
<dbReference type="RefSeq" id="WP_054293534.1">
    <property type="nucleotide sequence ID" value="NZ_CP012752.1"/>
</dbReference>
<keyword evidence="3" id="KW-1185">Reference proteome</keyword>
<dbReference type="SUPFAM" id="SSF51679">
    <property type="entry name" value="Bacterial luciferase-like"/>
    <property type="match status" value="1"/>
</dbReference>
<dbReference type="STRING" id="860235.AOZ06_36460"/>